<dbReference type="PANTHER" id="PTHR33987:SF1">
    <property type="entry name" value="CALCINEURIN-LIKE METALLO-PHOSPHOESTERASE SUPERFAMILY PROTEIN"/>
    <property type="match status" value="1"/>
</dbReference>
<keyword evidence="2" id="KW-1185">Reference proteome</keyword>
<name>A0A2M9D093_9CELL</name>
<dbReference type="Gene3D" id="3.60.21.70">
    <property type="entry name" value="PhoD-like phosphatase"/>
    <property type="match status" value="1"/>
</dbReference>
<sequence length="666" mass="70519">MVDVISPVRRAWGATQGASVTSLNVTPPAGAAVGDLLIFTVFCSDPAATTVTPPAGVATVLARTTVGTRVGYIFAVTHTAVSSYTFTMSSAVSIHVATSVIRTTASPAAITVGTVWKRASSTTSNKAPSINVVTAGSLALAFMLEASNTGEKETDVSPTGLPRWFFSRQATAIESIQAQYVDNAPVGLTSEANATYLNAASSGIGVQIVVPPAPAGAVAPPTAAYATITAQTYNSLRIGAKVTDADTVTATAVPVGGGATVGASPVVPSASGWVSVKLVGLNAGVEYDVTLTSAGVALTTVSGSTLTPQRSSFVVVTGSCQGNATDPVVFNQMATDNADFFVHQGDLHYRDTQDETTWRAGVDMALATARMKAFIASTPMFYRWDNHDWGGSLTWRDSPVSAFAPSAIRELFGSDFPHPKALYQTFTHRGVRFVDTDQWTLRDEALTTPSSDGAPGKSMWSIEQREWFFDTLTSSTEALIVWFTSFPLYSNRIGGGRWGNYLEEISVIENFFDTHPEIRARIVAVGGDSHSVCADDGASAMWHVPSLNASPFSQSGGLASGAWNIANLDVPDDRGYYSRLSFDWTGPDELGFTWEAVQDDGDVVATWSNTYPREWEDPWTHADGTGPAVIVDGVETPATWTIIQDGVEVPVTSWSVMRDGVESPIA</sequence>
<dbReference type="InterPro" id="IPR038607">
    <property type="entry name" value="PhoD-like_sf"/>
</dbReference>
<dbReference type="PANTHER" id="PTHR33987">
    <property type="entry name" value="CALCINEURIN-LIKE METALLO-PHOSPHOESTERASE SUPERFAMILY PROTEIN"/>
    <property type="match status" value="1"/>
</dbReference>
<reference evidence="1 2" key="1">
    <citation type="submission" date="2017-11" db="EMBL/GenBank/DDBJ databases">
        <title>Genomic Encyclopedia of Archaeal and Bacterial Type Strains, Phase II (KMG-II): From Individual Species to Whole Genera.</title>
        <authorList>
            <person name="Goeker M."/>
        </authorList>
    </citation>
    <scope>NUCLEOTIDE SEQUENCE [LARGE SCALE GENOMIC DNA]</scope>
    <source>
        <strain evidence="1 2">DSM 25478</strain>
    </source>
</reference>
<evidence type="ECO:0000313" key="1">
    <source>
        <dbReference type="EMBL" id="PJJ77505.1"/>
    </source>
</evidence>
<gene>
    <name evidence="1" type="ORF">CLV28_0724</name>
</gene>
<evidence type="ECO:0000313" key="2">
    <source>
        <dbReference type="Proteomes" id="UP000231693"/>
    </source>
</evidence>
<accession>A0A2M9D093</accession>
<organism evidence="1 2">
    <name type="scientific">Sediminihabitans luteus</name>
    <dbReference type="NCBI Taxonomy" id="1138585"/>
    <lineage>
        <taxon>Bacteria</taxon>
        <taxon>Bacillati</taxon>
        <taxon>Actinomycetota</taxon>
        <taxon>Actinomycetes</taxon>
        <taxon>Micrococcales</taxon>
        <taxon>Cellulomonadaceae</taxon>
        <taxon>Sediminihabitans</taxon>
    </lineage>
</organism>
<dbReference type="EMBL" id="PGFE01000001">
    <property type="protein sequence ID" value="PJJ77505.1"/>
    <property type="molecule type" value="Genomic_DNA"/>
</dbReference>
<dbReference type="SUPFAM" id="SSF56300">
    <property type="entry name" value="Metallo-dependent phosphatases"/>
    <property type="match status" value="1"/>
</dbReference>
<dbReference type="AlphaFoldDB" id="A0A2M9D093"/>
<protein>
    <recommendedName>
        <fullName evidence="3">PhoD-like phosphatase</fullName>
    </recommendedName>
</protein>
<evidence type="ECO:0008006" key="3">
    <source>
        <dbReference type="Google" id="ProtNLM"/>
    </source>
</evidence>
<dbReference type="Proteomes" id="UP000231693">
    <property type="component" value="Unassembled WGS sequence"/>
</dbReference>
<proteinExistence type="predicted"/>
<comment type="caution">
    <text evidence="1">The sequence shown here is derived from an EMBL/GenBank/DDBJ whole genome shotgun (WGS) entry which is preliminary data.</text>
</comment>
<dbReference type="InterPro" id="IPR029052">
    <property type="entry name" value="Metallo-depent_PP-like"/>
</dbReference>